<evidence type="ECO:0000313" key="8">
    <source>
        <dbReference type="EMBL" id="EWT00714.1"/>
    </source>
</evidence>
<feature type="domain" description="NADH:quinone oxidoreductase/Mrp antiporter transmembrane" evidence="7">
    <location>
        <begin position="155"/>
        <end position="455"/>
    </location>
</feature>
<feature type="transmembrane region" description="Helical" evidence="6">
    <location>
        <begin position="135"/>
        <end position="154"/>
    </location>
</feature>
<feature type="transmembrane region" description="Helical" evidence="6">
    <location>
        <begin position="409"/>
        <end position="429"/>
    </location>
</feature>
<dbReference type="GO" id="GO:0016020">
    <property type="term" value="C:membrane"/>
    <property type="evidence" value="ECO:0007669"/>
    <property type="project" value="UniProtKB-SubCell"/>
</dbReference>
<evidence type="ECO:0000256" key="4">
    <source>
        <dbReference type="ARBA" id="ARBA00023136"/>
    </source>
</evidence>
<feature type="transmembrane region" description="Helical" evidence="6">
    <location>
        <begin position="335"/>
        <end position="356"/>
    </location>
</feature>
<feature type="transmembrane region" description="Helical" evidence="6">
    <location>
        <begin position="191"/>
        <end position="212"/>
    </location>
</feature>
<dbReference type="AlphaFoldDB" id="W9GA11"/>
<reference evidence="8 9" key="1">
    <citation type="submission" date="2013-08" db="EMBL/GenBank/DDBJ databases">
        <title>Intrasporangium oryzae NRRL B-24470.</title>
        <authorList>
            <person name="Liu H."/>
            <person name="Wang G."/>
        </authorList>
    </citation>
    <scope>NUCLEOTIDE SEQUENCE [LARGE SCALE GENOMIC DNA]</scope>
    <source>
        <strain evidence="8 9">NRRL B-24470</strain>
    </source>
</reference>
<dbReference type="GO" id="GO:0012505">
    <property type="term" value="C:endomembrane system"/>
    <property type="evidence" value="ECO:0007669"/>
    <property type="project" value="UniProtKB-SubCell"/>
</dbReference>
<keyword evidence="9" id="KW-1185">Reference proteome</keyword>
<feature type="transmembrane region" description="Helical" evidence="6">
    <location>
        <begin position="106"/>
        <end position="123"/>
    </location>
</feature>
<feature type="transmembrane region" description="Helical" evidence="6">
    <location>
        <begin position="232"/>
        <end position="254"/>
    </location>
</feature>
<dbReference type="PANTHER" id="PTHR22773">
    <property type="entry name" value="NADH DEHYDROGENASE"/>
    <property type="match status" value="1"/>
</dbReference>
<dbReference type="RefSeq" id="WP_034807773.1">
    <property type="nucleotide sequence ID" value="NZ_AWSA01000036.1"/>
</dbReference>
<dbReference type="PATRIC" id="fig|1386089.3.peg.3077"/>
<evidence type="ECO:0000256" key="6">
    <source>
        <dbReference type="SAM" id="Phobius"/>
    </source>
</evidence>
<keyword evidence="4 6" id="KW-0472">Membrane</keyword>
<feature type="transmembrane region" description="Helical" evidence="6">
    <location>
        <begin position="6"/>
        <end position="27"/>
    </location>
</feature>
<accession>W9GA11</accession>
<protein>
    <submittedName>
        <fullName evidence="8">NADH/ubiquinone/plastoquinone</fullName>
    </submittedName>
</protein>
<feature type="transmembrane region" description="Helical" evidence="6">
    <location>
        <begin position="39"/>
        <end position="58"/>
    </location>
</feature>
<feature type="transmembrane region" description="Helical" evidence="6">
    <location>
        <begin position="160"/>
        <end position="179"/>
    </location>
</feature>
<organism evidence="8 9">
    <name type="scientific">Intrasporangium oryzae NRRL B-24470</name>
    <dbReference type="NCBI Taxonomy" id="1386089"/>
    <lineage>
        <taxon>Bacteria</taxon>
        <taxon>Bacillati</taxon>
        <taxon>Actinomycetota</taxon>
        <taxon>Actinomycetes</taxon>
        <taxon>Micrococcales</taxon>
        <taxon>Intrasporangiaceae</taxon>
        <taxon>Intrasporangium</taxon>
    </lineage>
</organism>
<dbReference type="Proteomes" id="UP000019489">
    <property type="component" value="Unassembled WGS sequence"/>
</dbReference>
<evidence type="ECO:0000256" key="3">
    <source>
        <dbReference type="ARBA" id="ARBA00022989"/>
    </source>
</evidence>
<name>W9GA11_9MICO</name>
<keyword evidence="2 5" id="KW-0812">Transmembrane</keyword>
<feature type="transmembrane region" description="Helical" evidence="6">
    <location>
        <begin position="275"/>
        <end position="296"/>
    </location>
</feature>
<evidence type="ECO:0000256" key="5">
    <source>
        <dbReference type="RuleBase" id="RU000320"/>
    </source>
</evidence>
<comment type="subcellular location">
    <subcellularLocation>
        <location evidence="1">Endomembrane system</location>
        <topology evidence="1">Multi-pass membrane protein</topology>
    </subcellularLocation>
    <subcellularLocation>
        <location evidence="5">Membrane</location>
        <topology evidence="5">Multi-pass membrane protein</topology>
    </subcellularLocation>
</comment>
<evidence type="ECO:0000313" key="9">
    <source>
        <dbReference type="Proteomes" id="UP000019489"/>
    </source>
</evidence>
<evidence type="ECO:0000256" key="1">
    <source>
        <dbReference type="ARBA" id="ARBA00004127"/>
    </source>
</evidence>
<feature type="transmembrane region" description="Helical" evidence="6">
    <location>
        <begin position="441"/>
        <end position="464"/>
    </location>
</feature>
<gene>
    <name evidence="8" type="ORF">N865_21450</name>
</gene>
<dbReference type="InterPro" id="IPR001750">
    <property type="entry name" value="ND/Mrp_TM"/>
</dbReference>
<sequence length="516" mass="51856">MKNLTIDVVALLPALLPIGAVIVVLVVDLVTPRLRAVPWGIAAAAALGVVATAGLSLVRADSNGGGGATLCLTGQPGGGATTDRLPDLQGLPATCFWHADALGSTLQLAAGLAALVCIGLAWPRSGARMPGATQAPVEAVLLLTALSGTVVVAASRDLGTWLIALELATLPVIALVALSGRRAAVAGAVQLLVTSLVSFALLALGAALWFTATGSPFLTPDAAVSPGGGQVTYSSVTAGLISLSVVLILAGIGFKLSLVPFHAWTPTAYAGSSTAVATFLATVSKIAALAALLVVVRAVAALGAPALVAVGLLAALSMTLGNLMALRQDDVIRLLAWSTVAQAGWVVMPLVSVSTLGATSSATYLLTYVVATLVAFAVVALTVRESAASGRSLAAYEGLWHRSRWRAGALAIALTSLAGLPPGVIGLVGKVVALRPVVVEGWVWLAVIAAVNAVLGVAVYLRWLRPVVTVTRTSDQPVAATAGPGHRPAIVAVLALAAAVLVVLSIQPDLLLRLLG</sequence>
<proteinExistence type="predicted"/>
<keyword evidence="3 6" id="KW-1133">Transmembrane helix</keyword>
<keyword evidence="8" id="KW-0830">Ubiquinone</keyword>
<evidence type="ECO:0000256" key="2">
    <source>
        <dbReference type="ARBA" id="ARBA00022692"/>
    </source>
</evidence>
<evidence type="ECO:0000259" key="7">
    <source>
        <dbReference type="Pfam" id="PF00361"/>
    </source>
</evidence>
<feature type="transmembrane region" description="Helical" evidence="6">
    <location>
        <begin position="485"/>
        <end position="506"/>
    </location>
</feature>
<feature type="transmembrane region" description="Helical" evidence="6">
    <location>
        <begin position="302"/>
        <end position="323"/>
    </location>
</feature>
<feature type="transmembrane region" description="Helical" evidence="6">
    <location>
        <begin position="362"/>
        <end position="383"/>
    </location>
</feature>
<dbReference type="EMBL" id="AWSA01000036">
    <property type="protein sequence ID" value="EWT00714.1"/>
    <property type="molecule type" value="Genomic_DNA"/>
</dbReference>
<dbReference type="Pfam" id="PF00361">
    <property type="entry name" value="Proton_antipo_M"/>
    <property type="match status" value="1"/>
</dbReference>
<comment type="caution">
    <text evidence="8">The sequence shown here is derived from an EMBL/GenBank/DDBJ whole genome shotgun (WGS) entry which is preliminary data.</text>
</comment>
<dbReference type="OrthoDB" id="9811718at2"/>
<dbReference type="eggNOG" id="COG1007">
    <property type="taxonomic scope" value="Bacteria"/>
</dbReference>
<dbReference type="STRING" id="1386089.N865_21450"/>